<reference evidence="1" key="1">
    <citation type="journal article" date="2023" name="G3 (Bethesda)">
        <title>A reference genome for the long-term kleptoplast-retaining sea slug Elysia crispata morphotype clarki.</title>
        <authorList>
            <person name="Eastman K.E."/>
            <person name="Pendleton A.L."/>
            <person name="Shaikh M.A."/>
            <person name="Suttiyut T."/>
            <person name="Ogas R."/>
            <person name="Tomko P."/>
            <person name="Gavelis G."/>
            <person name="Widhalm J.R."/>
            <person name="Wisecaver J.H."/>
        </authorList>
    </citation>
    <scope>NUCLEOTIDE SEQUENCE</scope>
    <source>
        <strain evidence="1">ECLA1</strain>
    </source>
</reference>
<gene>
    <name evidence="1" type="ORF">RRG08_044536</name>
</gene>
<comment type="caution">
    <text evidence="1">The sequence shown here is derived from an EMBL/GenBank/DDBJ whole genome shotgun (WGS) entry which is preliminary data.</text>
</comment>
<name>A0AAE1DDX9_9GAST</name>
<keyword evidence="2" id="KW-1185">Reference proteome</keyword>
<proteinExistence type="predicted"/>
<evidence type="ECO:0000313" key="1">
    <source>
        <dbReference type="EMBL" id="KAK3766350.1"/>
    </source>
</evidence>
<evidence type="ECO:0000313" key="2">
    <source>
        <dbReference type="Proteomes" id="UP001283361"/>
    </source>
</evidence>
<dbReference type="AlphaFoldDB" id="A0AAE1DDX9"/>
<protein>
    <submittedName>
        <fullName evidence="1">Uncharacterized protein</fullName>
    </submittedName>
</protein>
<dbReference type="EMBL" id="JAWDGP010004235">
    <property type="protein sequence ID" value="KAK3766350.1"/>
    <property type="molecule type" value="Genomic_DNA"/>
</dbReference>
<dbReference type="Proteomes" id="UP001283361">
    <property type="component" value="Unassembled WGS sequence"/>
</dbReference>
<accession>A0AAE1DDX9</accession>
<organism evidence="1 2">
    <name type="scientific">Elysia crispata</name>
    <name type="common">lettuce slug</name>
    <dbReference type="NCBI Taxonomy" id="231223"/>
    <lineage>
        <taxon>Eukaryota</taxon>
        <taxon>Metazoa</taxon>
        <taxon>Spiralia</taxon>
        <taxon>Lophotrochozoa</taxon>
        <taxon>Mollusca</taxon>
        <taxon>Gastropoda</taxon>
        <taxon>Heterobranchia</taxon>
        <taxon>Euthyneura</taxon>
        <taxon>Panpulmonata</taxon>
        <taxon>Sacoglossa</taxon>
        <taxon>Placobranchoidea</taxon>
        <taxon>Plakobranchidae</taxon>
        <taxon>Elysia</taxon>
    </lineage>
</organism>
<sequence>MVLYGVWAVVQYGTWLNVVVEYGAWLRVAEAVTRTRHANLEDHYTFTGALGKPRLTLQVISYTPGTEC</sequence>